<dbReference type="AlphaFoldDB" id="A0A4C1USR0"/>
<proteinExistence type="predicted"/>
<comment type="caution">
    <text evidence="2">The sequence shown here is derived from an EMBL/GenBank/DDBJ whole genome shotgun (WGS) entry which is preliminary data.</text>
</comment>
<evidence type="ECO:0000256" key="1">
    <source>
        <dbReference type="SAM" id="MobiDB-lite"/>
    </source>
</evidence>
<name>A0A4C1USR0_EUMVA</name>
<feature type="region of interest" description="Disordered" evidence="1">
    <location>
        <begin position="1"/>
        <end position="39"/>
    </location>
</feature>
<evidence type="ECO:0000313" key="2">
    <source>
        <dbReference type="EMBL" id="GBP29349.1"/>
    </source>
</evidence>
<gene>
    <name evidence="2" type="ORF">EVAR_22721_1</name>
</gene>
<protein>
    <submittedName>
        <fullName evidence="2">Uncharacterized protein</fullName>
    </submittedName>
</protein>
<dbReference type="Proteomes" id="UP000299102">
    <property type="component" value="Unassembled WGS sequence"/>
</dbReference>
<reference evidence="2 3" key="1">
    <citation type="journal article" date="2019" name="Commun. Biol.">
        <title>The bagworm genome reveals a unique fibroin gene that provides high tensile strength.</title>
        <authorList>
            <person name="Kono N."/>
            <person name="Nakamura H."/>
            <person name="Ohtoshi R."/>
            <person name="Tomita M."/>
            <person name="Numata K."/>
            <person name="Arakawa K."/>
        </authorList>
    </citation>
    <scope>NUCLEOTIDE SEQUENCE [LARGE SCALE GENOMIC DNA]</scope>
</reference>
<sequence length="116" mass="12687">MTSRIQSCRGPPSPRGTTAPGIQKHVPPTAPGHASSRDGTISDIVSCRVVVKSFTSLPRHTRAQLFFYSGRRLKPALHAGRWLNVPFEARNVWFDSAEGENSSVIRSRSGSNLALF</sequence>
<evidence type="ECO:0000313" key="3">
    <source>
        <dbReference type="Proteomes" id="UP000299102"/>
    </source>
</evidence>
<keyword evidence="3" id="KW-1185">Reference proteome</keyword>
<organism evidence="2 3">
    <name type="scientific">Eumeta variegata</name>
    <name type="common">Bagworm moth</name>
    <name type="synonym">Eumeta japonica</name>
    <dbReference type="NCBI Taxonomy" id="151549"/>
    <lineage>
        <taxon>Eukaryota</taxon>
        <taxon>Metazoa</taxon>
        <taxon>Ecdysozoa</taxon>
        <taxon>Arthropoda</taxon>
        <taxon>Hexapoda</taxon>
        <taxon>Insecta</taxon>
        <taxon>Pterygota</taxon>
        <taxon>Neoptera</taxon>
        <taxon>Endopterygota</taxon>
        <taxon>Lepidoptera</taxon>
        <taxon>Glossata</taxon>
        <taxon>Ditrysia</taxon>
        <taxon>Tineoidea</taxon>
        <taxon>Psychidae</taxon>
        <taxon>Oiketicinae</taxon>
        <taxon>Eumeta</taxon>
    </lineage>
</organism>
<dbReference type="EMBL" id="BGZK01000219">
    <property type="protein sequence ID" value="GBP29349.1"/>
    <property type="molecule type" value="Genomic_DNA"/>
</dbReference>
<accession>A0A4C1USR0</accession>